<feature type="region of interest" description="Disordered" evidence="1">
    <location>
        <begin position="245"/>
        <end position="297"/>
    </location>
</feature>
<dbReference type="Proteomes" id="UP000193411">
    <property type="component" value="Unassembled WGS sequence"/>
</dbReference>
<gene>
    <name evidence="2" type="ORF">BCR44DRAFT_178094</name>
</gene>
<dbReference type="AlphaFoldDB" id="A0A1Y2H7D0"/>
<evidence type="ECO:0000313" key="3">
    <source>
        <dbReference type="Proteomes" id="UP000193411"/>
    </source>
</evidence>
<sequence length="297" mass="32109">MHRPTPSLPSHLVPTRPHLSTAPPCRRPPSPLLAPSRAIRVLSTWFLALVLVLTTASTAGAAPAPNPSSPSRDANKLPPCASSYALWNRDIPAEFDMGFLSVKSGFECAGHVVGGAYARVAVYKKSEGRCYMKGVPRSSPGTLHGHRGEVLGTHRIPGHIVTSATFTSSGSGSKQSSLGDLLEPPYNWAHVFDSSAAAADDQHRNGHGMAACDLVFRQGDKFECQRFKECLDCVMYVGWNCAADEEDEQSTVGEAQKDEAVDDDSEPSTKDEQQHIEEEKEDEPDTGKTENVPVEEK</sequence>
<evidence type="ECO:0000313" key="2">
    <source>
        <dbReference type="EMBL" id="ORZ30470.1"/>
    </source>
</evidence>
<name>A0A1Y2H7D0_9FUNG</name>
<comment type="caution">
    <text evidence="2">The sequence shown here is derived from an EMBL/GenBank/DDBJ whole genome shotgun (WGS) entry which is preliminary data.</text>
</comment>
<organism evidence="2 3">
    <name type="scientific">Catenaria anguillulae PL171</name>
    <dbReference type="NCBI Taxonomy" id="765915"/>
    <lineage>
        <taxon>Eukaryota</taxon>
        <taxon>Fungi</taxon>
        <taxon>Fungi incertae sedis</taxon>
        <taxon>Blastocladiomycota</taxon>
        <taxon>Blastocladiomycetes</taxon>
        <taxon>Blastocladiales</taxon>
        <taxon>Catenariaceae</taxon>
        <taxon>Catenaria</taxon>
    </lineage>
</organism>
<dbReference type="EMBL" id="MCFL01000084">
    <property type="protein sequence ID" value="ORZ30470.1"/>
    <property type="molecule type" value="Genomic_DNA"/>
</dbReference>
<reference evidence="2 3" key="1">
    <citation type="submission" date="2016-07" db="EMBL/GenBank/DDBJ databases">
        <title>Pervasive Adenine N6-methylation of Active Genes in Fungi.</title>
        <authorList>
            <consortium name="DOE Joint Genome Institute"/>
            <person name="Mondo S.J."/>
            <person name="Dannebaum R.O."/>
            <person name="Kuo R.C."/>
            <person name="Labutti K."/>
            <person name="Haridas S."/>
            <person name="Kuo A."/>
            <person name="Salamov A."/>
            <person name="Ahrendt S.R."/>
            <person name="Lipzen A."/>
            <person name="Sullivan W."/>
            <person name="Andreopoulos W.B."/>
            <person name="Clum A."/>
            <person name="Lindquist E."/>
            <person name="Daum C."/>
            <person name="Ramamoorthy G.K."/>
            <person name="Gryganskyi A."/>
            <person name="Culley D."/>
            <person name="Magnuson J.K."/>
            <person name="James T.Y."/>
            <person name="O'Malley M.A."/>
            <person name="Stajich J.E."/>
            <person name="Spatafora J.W."/>
            <person name="Visel A."/>
            <person name="Grigoriev I.V."/>
        </authorList>
    </citation>
    <scope>NUCLEOTIDE SEQUENCE [LARGE SCALE GENOMIC DNA]</scope>
    <source>
        <strain evidence="2 3">PL171</strain>
    </source>
</reference>
<accession>A0A1Y2H7D0</accession>
<proteinExistence type="predicted"/>
<feature type="compositionally biased region" description="Basic and acidic residues" evidence="1">
    <location>
        <begin position="267"/>
        <end position="278"/>
    </location>
</feature>
<evidence type="ECO:0000256" key="1">
    <source>
        <dbReference type="SAM" id="MobiDB-lite"/>
    </source>
</evidence>
<feature type="region of interest" description="Disordered" evidence="1">
    <location>
        <begin position="1"/>
        <end position="28"/>
    </location>
</feature>
<keyword evidence="3" id="KW-1185">Reference proteome</keyword>
<protein>
    <submittedName>
        <fullName evidence="2">Uncharacterized protein</fullName>
    </submittedName>
</protein>